<keyword evidence="1" id="KW-0472">Membrane</keyword>
<dbReference type="AlphaFoldDB" id="A0AAJ5D2W1"/>
<feature type="transmembrane region" description="Helical" evidence="1">
    <location>
        <begin position="6"/>
        <end position="25"/>
    </location>
</feature>
<keyword evidence="1" id="KW-0812">Transmembrane</keyword>
<evidence type="ECO:0000313" key="3">
    <source>
        <dbReference type="Proteomes" id="UP000254589"/>
    </source>
</evidence>
<keyword evidence="1" id="KW-1133">Transmembrane helix</keyword>
<comment type="caution">
    <text evidence="2">The sequence shown here is derived from an EMBL/GenBank/DDBJ whole genome shotgun (WGS) entry which is preliminary data.</text>
</comment>
<feature type="transmembrane region" description="Helical" evidence="1">
    <location>
        <begin position="32"/>
        <end position="51"/>
    </location>
</feature>
<dbReference type="EMBL" id="UGSJ01000001">
    <property type="protein sequence ID" value="SUA93124.1"/>
    <property type="molecule type" value="Genomic_DNA"/>
</dbReference>
<evidence type="ECO:0008006" key="4">
    <source>
        <dbReference type="Google" id="ProtNLM"/>
    </source>
</evidence>
<protein>
    <recommendedName>
        <fullName evidence="4">Holin</fullName>
    </recommendedName>
</protein>
<proteinExistence type="predicted"/>
<organism evidence="2 3">
    <name type="scientific">Pandoraea pulmonicola</name>
    <dbReference type="NCBI Taxonomy" id="93221"/>
    <lineage>
        <taxon>Bacteria</taxon>
        <taxon>Pseudomonadati</taxon>
        <taxon>Pseudomonadota</taxon>
        <taxon>Betaproteobacteria</taxon>
        <taxon>Burkholderiales</taxon>
        <taxon>Burkholderiaceae</taxon>
        <taxon>Pandoraea</taxon>
    </lineage>
</organism>
<evidence type="ECO:0000256" key="1">
    <source>
        <dbReference type="SAM" id="Phobius"/>
    </source>
</evidence>
<name>A0AAJ5D2W1_PANPU</name>
<sequence>MNMIWVAIFFIANMVVLGACIWVALTDAVKTGVWGTTGFAAIGLAAVGNLFKPVWMSHTIDGPEILMLVGMAIVSLWVLGRKVYWMSKERQHGTN</sequence>
<dbReference type="Proteomes" id="UP000254589">
    <property type="component" value="Unassembled WGS sequence"/>
</dbReference>
<reference evidence="2 3" key="1">
    <citation type="submission" date="2018-06" db="EMBL/GenBank/DDBJ databases">
        <authorList>
            <consortium name="Pathogen Informatics"/>
            <person name="Doyle S."/>
        </authorList>
    </citation>
    <scope>NUCLEOTIDE SEQUENCE [LARGE SCALE GENOMIC DNA]</scope>
    <source>
        <strain evidence="2 3">NCTC13159</strain>
    </source>
</reference>
<evidence type="ECO:0000313" key="2">
    <source>
        <dbReference type="EMBL" id="SUA93124.1"/>
    </source>
</evidence>
<accession>A0AAJ5D2W1</accession>
<gene>
    <name evidence="2" type="ORF">NCTC13159_04676</name>
</gene>
<feature type="transmembrane region" description="Helical" evidence="1">
    <location>
        <begin position="63"/>
        <end position="80"/>
    </location>
</feature>